<keyword evidence="1" id="KW-1133">Transmembrane helix</keyword>
<name>A0ABM7S7C5_9FLAO</name>
<evidence type="ECO:0000313" key="3">
    <source>
        <dbReference type="EMBL" id="BCY29433.1"/>
    </source>
</evidence>
<feature type="domain" description="Inner membrane protein YgaP-like transmembrane" evidence="2">
    <location>
        <begin position="1"/>
        <end position="65"/>
    </location>
</feature>
<evidence type="ECO:0000313" key="4">
    <source>
        <dbReference type="Proteomes" id="UP000825258"/>
    </source>
</evidence>
<feature type="transmembrane region" description="Helical" evidence="1">
    <location>
        <begin position="12"/>
        <end position="29"/>
    </location>
</feature>
<evidence type="ECO:0000256" key="1">
    <source>
        <dbReference type="SAM" id="Phobius"/>
    </source>
</evidence>
<dbReference type="Pfam" id="PF11127">
    <property type="entry name" value="YgaP-like_TM"/>
    <property type="match status" value="1"/>
</dbReference>
<evidence type="ECO:0000259" key="2">
    <source>
        <dbReference type="Pfam" id="PF11127"/>
    </source>
</evidence>
<gene>
    <name evidence="3" type="ORF">KK2020170_23010</name>
</gene>
<keyword evidence="4" id="KW-1185">Reference proteome</keyword>
<organism evidence="3 4">
    <name type="scientific">Flavobacterium okayamense</name>
    <dbReference type="NCBI Taxonomy" id="2830782"/>
    <lineage>
        <taxon>Bacteria</taxon>
        <taxon>Pseudomonadati</taxon>
        <taxon>Bacteroidota</taxon>
        <taxon>Flavobacteriia</taxon>
        <taxon>Flavobacteriales</taxon>
        <taxon>Flavobacteriaceae</taxon>
        <taxon>Flavobacterium</taxon>
    </lineage>
</organism>
<dbReference type="Proteomes" id="UP000825258">
    <property type="component" value="Chromosome"/>
</dbReference>
<proteinExistence type="predicted"/>
<dbReference type="InterPro" id="IPR021309">
    <property type="entry name" value="YgaP-like_TM"/>
</dbReference>
<dbReference type="EMBL" id="AP024749">
    <property type="protein sequence ID" value="BCY29433.1"/>
    <property type="molecule type" value="Genomic_DNA"/>
</dbReference>
<protein>
    <recommendedName>
        <fullName evidence="2">Inner membrane protein YgaP-like transmembrane domain-containing protein</fullName>
    </recommendedName>
</protein>
<reference evidence="3 4" key="1">
    <citation type="submission" date="2021-06" db="EMBL/GenBank/DDBJ databases">
        <title>Whole genome sequences of Flavobacterium sp. KK2020170 and assembly.</title>
        <authorList>
            <person name="Kitahara K."/>
            <person name="Miyoshi S."/>
            <person name="Uesaka K."/>
        </authorList>
    </citation>
    <scope>NUCLEOTIDE SEQUENCE [LARGE SCALE GENOMIC DNA]</scope>
    <source>
        <strain evidence="3 4">KK2020170</strain>
    </source>
</reference>
<dbReference type="RefSeq" id="WP_221258512.1">
    <property type="nucleotide sequence ID" value="NZ_AP024749.1"/>
</dbReference>
<accession>A0ABM7S7C5</accession>
<sequence length="67" mass="7899">MKKNMGKTDRMIRIILAIILVSVDFFNVLNWEYSWVLSLFAIVLVLTSLINYCPLYSPFKIDTRENK</sequence>
<keyword evidence="1" id="KW-0472">Membrane</keyword>
<feature type="transmembrane region" description="Helical" evidence="1">
    <location>
        <begin position="35"/>
        <end position="57"/>
    </location>
</feature>
<keyword evidence="1" id="KW-0812">Transmembrane</keyword>